<protein>
    <submittedName>
        <fullName evidence="2">Uncharacterized protein</fullName>
    </submittedName>
</protein>
<evidence type="ECO:0000313" key="2">
    <source>
        <dbReference type="EMBL" id="CAI4213117.1"/>
    </source>
</evidence>
<dbReference type="OrthoDB" id="5233988at2759"/>
<evidence type="ECO:0000256" key="1">
    <source>
        <dbReference type="SAM" id="SignalP"/>
    </source>
</evidence>
<organism evidence="2 3">
    <name type="scientific">Parascedosporium putredinis</name>
    <dbReference type="NCBI Taxonomy" id="1442378"/>
    <lineage>
        <taxon>Eukaryota</taxon>
        <taxon>Fungi</taxon>
        <taxon>Dikarya</taxon>
        <taxon>Ascomycota</taxon>
        <taxon>Pezizomycotina</taxon>
        <taxon>Sordariomycetes</taxon>
        <taxon>Hypocreomycetidae</taxon>
        <taxon>Microascales</taxon>
        <taxon>Microascaceae</taxon>
        <taxon>Parascedosporium</taxon>
    </lineage>
</organism>
<name>A0A9P1M811_9PEZI</name>
<proteinExistence type="predicted"/>
<sequence length="205" mass="23229">MVLLPVPYRTAQFFAFFLTTTAAYALPRATPAPALTPGPHVAGPPGDPQILPCTATIGVTYSRLPTPPYWPWCTENGGVERVYEATRTVQQQVDCRGCLAVTVETFPAEASCEDEYSDYYSNDGEDDDGYYAARPKKRTEAAVGTKTIYETVCSPQQHRSRFKADRRSRHLHQSSLVTKAQRKLRQYRHRACLRWWYPRFGSDSR</sequence>
<dbReference type="EMBL" id="CALLCH030000007">
    <property type="protein sequence ID" value="CAI4213117.1"/>
    <property type="molecule type" value="Genomic_DNA"/>
</dbReference>
<accession>A0A9P1M811</accession>
<feature type="signal peptide" evidence="1">
    <location>
        <begin position="1"/>
        <end position="25"/>
    </location>
</feature>
<feature type="chain" id="PRO_5040134044" evidence="1">
    <location>
        <begin position="26"/>
        <end position="205"/>
    </location>
</feature>
<evidence type="ECO:0000313" key="3">
    <source>
        <dbReference type="Proteomes" id="UP000838763"/>
    </source>
</evidence>
<reference evidence="2" key="1">
    <citation type="submission" date="2022-11" db="EMBL/GenBank/DDBJ databases">
        <authorList>
            <person name="Scott C."/>
            <person name="Bruce N."/>
        </authorList>
    </citation>
    <scope>NUCLEOTIDE SEQUENCE</scope>
</reference>
<keyword evidence="1" id="KW-0732">Signal</keyword>
<gene>
    <name evidence="2" type="ORF">PPNO1_LOCUS2869</name>
</gene>
<comment type="caution">
    <text evidence="2">The sequence shown here is derived from an EMBL/GenBank/DDBJ whole genome shotgun (WGS) entry which is preliminary data.</text>
</comment>
<dbReference type="AlphaFoldDB" id="A0A9P1M811"/>
<keyword evidence="3" id="KW-1185">Reference proteome</keyword>
<dbReference type="Proteomes" id="UP000838763">
    <property type="component" value="Unassembled WGS sequence"/>
</dbReference>